<accession>A0ABR5ANW2</accession>
<protein>
    <recommendedName>
        <fullName evidence="1">Phage neck terminator protein gp12-like domain-containing protein</fullName>
    </recommendedName>
</protein>
<evidence type="ECO:0000313" key="2">
    <source>
        <dbReference type="EMBL" id="KIL72719.1"/>
    </source>
</evidence>
<gene>
    <name evidence="2" type="ORF">SD77_3454</name>
</gene>
<feature type="domain" description="Phage neck terminator protein gp12-like" evidence="1">
    <location>
        <begin position="7"/>
        <end position="161"/>
    </location>
</feature>
<evidence type="ECO:0000313" key="3">
    <source>
        <dbReference type="Proteomes" id="UP000031982"/>
    </source>
</evidence>
<sequence length="163" mass="18484">MKTAILKEMIGRIQEDNGFLIVKADQEGAKVPPLPYATYKVTSPYIKGRGRGAFTQFVDEGSGAAYEKFTEQPLTTISFNVFADDVDEARELAIQLRNWFTFAGTPYLQDRDIVVRSAGNVENRTTHLIDHYEYKHGFDVQLRTEEEQVRLMTESIETIEIGG</sequence>
<evidence type="ECO:0000259" key="1">
    <source>
        <dbReference type="Pfam" id="PF23961"/>
    </source>
</evidence>
<dbReference type="InterPro" id="IPR057087">
    <property type="entry name" value="Gp12-like"/>
</dbReference>
<dbReference type="Pfam" id="PF23961">
    <property type="entry name" value="Phage_tail_terminator_9"/>
    <property type="match status" value="1"/>
</dbReference>
<dbReference type="RefSeq" id="WP_041114624.1">
    <property type="nucleotide sequence ID" value="NZ_JARTHD010000007.1"/>
</dbReference>
<keyword evidence="3" id="KW-1185">Reference proteome</keyword>
<dbReference type="EMBL" id="JXLP01000031">
    <property type="protein sequence ID" value="KIL72719.1"/>
    <property type="molecule type" value="Genomic_DNA"/>
</dbReference>
<name>A0ABR5ANW2_BACBA</name>
<dbReference type="NCBIfam" id="NF047498">
    <property type="entry name" value="LIC_12616_fam"/>
    <property type="match status" value="1"/>
</dbReference>
<dbReference type="Proteomes" id="UP000031982">
    <property type="component" value="Unassembled WGS sequence"/>
</dbReference>
<comment type="caution">
    <text evidence="2">The sequence shown here is derived from an EMBL/GenBank/DDBJ whole genome shotgun (WGS) entry which is preliminary data.</text>
</comment>
<reference evidence="2 3" key="1">
    <citation type="submission" date="2015-01" db="EMBL/GenBank/DDBJ databases">
        <title>Genome Assembly of Bacillus badius MTCC 1458.</title>
        <authorList>
            <person name="Verma A."/>
            <person name="Khatri I."/>
            <person name="Mual P."/>
            <person name="Subramanian S."/>
            <person name="Krishnamurthi S."/>
        </authorList>
    </citation>
    <scope>NUCLEOTIDE SEQUENCE [LARGE SCALE GENOMIC DNA]</scope>
    <source>
        <strain evidence="2 3">MTCC 1458</strain>
    </source>
</reference>
<organism evidence="2 3">
    <name type="scientific">Bacillus badius</name>
    <dbReference type="NCBI Taxonomy" id="1455"/>
    <lineage>
        <taxon>Bacteria</taxon>
        <taxon>Bacillati</taxon>
        <taxon>Bacillota</taxon>
        <taxon>Bacilli</taxon>
        <taxon>Bacillales</taxon>
        <taxon>Bacillaceae</taxon>
        <taxon>Pseudobacillus</taxon>
    </lineage>
</organism>
<proteinExistence type="predicted"/>